<organism evidence="2 5">
    <name type="scientific">Enterocloster aldenensis</name>
    <dbReference type="NCBI Taxonomy" id="358742"/>
    <lineage>
        <taxon>Bacteria</taxon>
        <taxon>Bacillati</taxon>
        <taxon>Bacillota</taxon>
        <taxon>Clostridia</taxon>
        <taxon>Lachnospirales</taxon>
        <taxon>Lachnospiraceae</taxon>
        <taxon>Enterocloster</taxon>
    </lineage>
</organism>
<feature type="region of interest" description="Disordered" evidence="1">
    <location>
        <begin position="239"/>
        <end position="271"/>
    </location>
</feature>
<comment type="caution">
    <text evidence="2">The sequence shown here is derived from an EMBL/GenBank/DDBJ whole genome shotgun (WGS) entry which is preliminary data.</text>
</comment>
<evidence type="ECO:0000256" key="1">
    <source>
        <dbReference type="SAM" id="MobiDB-lite"/>
    </source>
</evidence>
<proteinExistence type="predicted"/>
<gene>
    <name evidence="3" type="ORF">G5B36_28445</name>
    <name evidence="2" type="ORF">L0N08_29125</name>
</gene>
<evidence type="ECO:0000313" key="3">
    <source>
        <dbReference type="EMBL" id="NSJ52573.1"/>
    </source>
</evidence>
<evidence type="ECO:0008006" key="6">
    <source>
        <dbReference type="Google" id="ProtNLM"/>
    </source>
</evidence>
<sequence length="299" mass="33444">MKKKIRINLRLFEGEGGGAAAGSAAGSAAGAEGTAAQAQQPAGPTGTESQNQTDPAAEKSPEERMEEYRRFKKDFKDLYSRDVENHINHRFKETEQLRKQVDEYGPLMTMLSSKYGLEKPDTKTLLEAIEKDNSFWSEAAMEAGMSVDQFKQMKHFEAEHKQLIESARRAEQIRQREQVWERWNQEADACAQKFPGFDMDAELNNQSFVRLLGAGLDVESAYKAAHFDELAKGIATQTEQNTKKKVTDSIKAGSGRPVENGIGSGGANKTRTSAWDLSKEEFARYMERVRSGETIQSFD</sequence>
<protein>
    <recommendedName>
        <fullName evidence="6">DUF4355 domain-containing protein</fullName>
    </recommendedName>
</protein>
<evidence type="ECO:0000313" key="2">
    <source>
        <dbReference type="EMBL" id="MCG4749466.1"/>
    </source>
</evidence>
<reference evidence="3" key="2">
    <citation type="submission" date="2020-02" db="EMBL/GenBank/DDBJ databases">
        <authorList>
            <person name="Littmann E."/>
            <person name="Sorbara M."/>
        </authorList>
    </citation>
    <scope>NUCLEOTIDE SEQUENCE</scope>
    <source>
        <strain evidence="3">MSK.1.17</strain>
    </source>
</reference>
<accession>A0AAW5BZE5</accession>
<dbReference type="EMBL" id="JAAITT010000082">
    <property type="protein sequence ID" value="NSJ52573.1"/>
    <property type="molecule type" value="Genomic_DNA"/>
</dbReference>
<dbReference type="RefSeq" id="WP_165643215.1">
    <property type="nucleotide sequence ID" value="NZ_JAAITT010000082.1"/>
</dbReference>
<reference evidence="3 4" key="1">
    <citation type="journal article" date="2020" name="Cell Host Microbe">
        <title>Functional and Genomic Variation between Human-Derived Isolates of Lachnospiraceae Reveals Inter- and Intra-Species Diversity.</title>
        <authorList>
            <person name="Sorbara M.T."/>
            <person name="Littmann E.R."/>
            <person name="Fontana E."/>
            <person name="Moody T.U."/>
            <person name="Kohout C.E."/>
            <person name="Gjonbalaj M."/>
            <person name="Eaton V."/>
            <person name="Seok R."/>
            <person name="Leiner I.M."/>
            <person name="Pamer E.G."/>
        </authorList>
    </citation>
    <scope>NUCLEOTIDE SEQUENCE [LARGE SCALE GENOMIC DNA]</scope>
    <source>
        <strain evidence="3 4">MSK.1.17</strain>
    </source>
</reference>
<feature type="compositionally biased region" description="Basic and acidic residues" evidence="1">
    <location>
        <begin position="56"/>
        <end position="68"/>
    </location>
</feature>
<dbReference type="EMBL" id="JAKNGE010000069">
    <property type="protein sequence ID" value="MCG4749466.1"/>
    <property type="molecule type" value="Genomic_DNA"/>
</dbReference>
<dbReference type="Proteomes" id="UP001299608">
    <property type="component" value="Unassembled WGS sequence"/>
</dbReference>
<reference evidence="2" key="3">
    <citation type="submission" date="2022-01" db="EMBL/GenBank/DDBJ databases">
        <title>Collection of gut derived symbiotic bacterial strains cultured from healthy donors.</title>
        <authorList>
            <person name="Lin H."/>
            <person name="Kohout C."/>
            <person name="Waligurski E."/>
            <person name="Pamer E.G."/>
        </authorList>
    </citation>
    <scope>NUCLEOTIDE SEQUENCE</scope>
    <source>
        <strain evidence="2">DFI.6.55</strain>
    </source>
</reference>
<feature type="compositionally biased region" description="Low complexity" evidence="1">
    <location>
        <begin position="21"/>
        <end position="47"/>
    </location>
</feature>
<dbReference type="AlphaFoldDB" id="A0AAW5BZE5"/>
<dbReference type="Proteomes" id="UP000669239">
    <property type="component" value="Unassembled WGS sequence"/>
</dbReference>
<evidence type="ECO:0000313" key="4">
    <source>
        <dbReference type="Proteomes" id="UP000669239"/>
    </source>
</evidence>
<evidence type="ECO:0000313" key="5">
    <source>
        <dbReference type="Proteomes" id="UP001299608"/>
    </source>
</evidence>
<feature type="region of interest" description="Disordered" evidence="1">
    <location>
        <begin position="12"/>
        <end position="68"/>
    </location>
</feature>
<name>A0AAW5BZE5_9FIRM</name>
<keyword evidence="4" id="KW-1185">Reference proteome</keyword>